<proteinExistence type="predicted"/>
<protein>
    <recommendedName>
        <fullName evidence="1">Phosphoribosyltransferase domain-containing protein</fullName>
    </recommendedName>
</protein>
<comment type="caution">
    <text evidence="2">The sequence shown here is derived from an EMBL/GenBank/DDBJ whole genome shotgun (WGS) entry which is preliminary data.</text>
</comment>
<organism evidence="2 3">
    <name type="scientific">Elasticomyces elasticus</name>
    <dbReference type="NCBI Taxonomy" id="574655"/>
    <lineage>
        <taxon>Eukaryota</taxon>
        <taxon>Fungi</taxon>
        <taxon>Dikarya</taxon>
        <taxon>Ascomycota</taxon>
        <taxon>Pezizomycotina</taxon>
        <taxon>Dothideomycetes</taxon>
        <taxon>Dothideomycetidae</taxon>
        <taxon>Mycosphaerellales</taxon>
        <taxon>Teratosphaeriaceae</taxon>
        <taxon>Elasticomyces</taxon>
    </lineage>
</organism>
<dbReference type="InterPro" id="IPR000836">
    <property type="entry name" value="PRTase_dom"/>
</dbReference>
<dbReference type="Pfam" id="PF14681">
    <property type="entry name" value="UPRTase"/>
    <property type="match status" value="1"/>
</dbReference>
<sequence length="271" mass="29550">MDLPMLKQADEAIVVVGEAKSGAGPWIVRQALIPASANARLIRGLPEVELWSQDFIDDIAKSRLPIFHATDSLYAKLLQTPTRNASVSGNALREAHRRAGYALAIGMVTNVIGLEEYTIPHVQQNKTTKGHRLRDEQTTTIVPLLRGGEPMAFGVADAFPSAMFVHARKPDELKAGHLEGQSTVLLVDSVVNTGKSIIEFEEHIRRLSPNIRIVVIAGVVQVSTVKPGGCIRKLAMGKNFSVVALRLSENSYTGHKATDTEDRLFNTTQVD</sequence>
<name>A0AAN8A273_9PEZI</name>
<dbReference type="InterPro" id="IPR029057">
    <property type="entry name" value="PRTase-like"/>
</dbReference>
<dbReference type="Proteomes" id="UP001310594">
    <property type="component" value="Unassembled WGS sequence"/>
</dbReference>
<dbReference type="AlphaFoldDB" id="A0AAN8A273"/>
<dbReference type="EMBL" id="JAVRQU010000008">
    <property type="protein sequence ID" value="KAK5699711.1"/>
    <property type="molecule type" value="Genomic_DNA"/>
</dbReference>
<evidence type="ECO:0000313" key="2">
    <source>
        <dbReference type="EMBL" id="KAK5699711.1"/>
    </source>
</evidence>
<accession>A0AAN8A273</accession>
<dbReference type="SUPFAM" id="SSF53271">
    <property type="entry name" value="PRTase-like"/>
    <property type="match status" value="1"/>
</dbReference>
<dbReference type="CDD" id="cd06223">
    <property type="entry name" value="PRTases_typeI"/>
    <property type="match status" value="1"/>
</dbReference>
<feature type="domain" description="Phosphoribosyltransferase" evidence="1">
    <location>
        <begin position="71"/>
        <end position="267"/>
    </location>
</feature>
<evidence type="ECO:0000313" key="3">
    <source>
        <dbReference type="Proteomes" id="UP001310594"/>
    </source>
</evidence>
<evidence type="ECO:0000259" key="1">
    <source>
        <dbReference type="Pfam" id="PF14681"/>
    </source>
</evidence>
<reference evidence="2" key="1">
    <citation type="submission" date="2023-08" db="EMBL/GenBank/DDBJ databases">
        <title>Black Yeasts Isolated from many extreme environments.</title>
        <authorList>
            <person name="Coleine C."/>
            <person name="Stajich J.E."/>
            <person name="Selbmann L."/>
        </authorList>
    </citation>
    <scope>NUCLEOTIDE SEQUENCE</scope>
    <source>
        <strain evidence="2">CCFEE 5810</strain>
    </source>
</reference>
<dbReference type="Gene3D" id="3.40.50.2020">
    <property type="match status" value="1"/>
</dbReference>
<gene>
    <name evidence="2" type="ORF">LTR97_005842</name>
</gene>